<evidence type="ECO:0000313" key="1">
    <source>
        <dbReference type="EMBL" id="MCD7457099.1"/>
    </source>
</evidence>
<gene>
    <name evidence="1" type="ORF">HAX54_034135</name>
</gene>
<dbReference type="EMBL" id="JACEIK010000439">
    <property type="protein sequence ID" value="MCD7457099.1"/>
    <property type="molecule type" value="Genomic_DNA"/>
</dbReference>
<proteinExistence type="predicted"/>
<reference evidence="1 2" key="1">
    <citation type="journal article" date="2021" name="BMC Genomics">
        <title>Datura genome reveals duplications of psychoactive alkaloid biosynthetic genes and high mutation rate following tissue culture.</title>
        <authorList>
            <person name="Rajewski A."/>
            <person name="Carter-House D."/>
            <person name="Stajich J."/>
            <person name="Litt A."/>
        </authorList>
    </citation>
    <scope>NUCLEOTIDE SEQUENCE [LARGE SCALE GENOMIC DNA]</scope>
    <source>
        <strain evidence="1">AR-01</strain>
    </source>
</reference>
<accession>A0ABS8SE83</accession>
<comment type="caution">
    <text evidence="1">The sequence shown here is derived from an EMBL/GenBank/DDBJ whole genome shotgun (WGS) entry which is preliminary data.</text>
</comment>
<keyword evidence="2" id="KW-1185">Reference proteome</keyword>
<organism evidence="1 2">
    <name type="scientific">Datura stramonium</name>
    <name type="common">Jimsonweed</name>
    <name type="synonym">Common thornapple</name>
    <dbReference type="NCBI Taxonomy" id="4076"/>
    <lineage>
        <taxon>Eukaryota</taxon>
        <taxon>Viridiplantae</taxon>
        <taxon>Streptophyta</taxon>
        <taxon>Embryophyta</taxon>
        <taxon>Tracheophyta</taxon>
        <taxon>Spermatophyta</taxon>
        <taxon>Magnoliopsida</taxon>
        <taxon>eudicotyledons</taxon>
        <taxon>Gunneridae</taxon>
        <taxon>Pentapetalae</taxon>
        <taxon>asterids</taxon>
        <taxon>lamiids</taxon>
        <taxon>Solanales</taxon>
        <taxon>Solanaceae</taxon>
        <taxon>Solanoideae</taxon>
        <taxon>Datureae</taxon>
        <taxon>Datura</taxon>
    </lineage>
</organism>
<protein>
    <submittedName>
        <fullName evidence="1">Uncharacterized protein</fullName>
    </submittedName>
</protein>
<evidence type="ECO:0000313" key="2">
    <source>
        <dbReference type="Proteomes" id="UP000823775"/>
    </source>
</evidence>
<dbReference type="Proteomes" id="UP000823775">
    <property type="component" value="Unassembled WGS sequence"/>
</dbReference>
<sequence length="186" mass="20608">MKPPLVGFVATLVLQDTMVSILTPCIEVLPVPVIAQLIVARLVMYFKEKKMLDRFIRLGPLRFSSAPRENAHELLVSCMGRLHNLGLVESHKVRVVRVATVQVKLCEVCSLGIWVVVASLVQQDLLIGFYQTEAALSIVSYGTSLVTALGSGRVSSRISWFRHPRLQNQLEAVHMVVGVVPRVLLN</sequence>
<name>A0ABS8SE83_DATST</name>